<feature type="region of interest" description="Disordered" evidence="1">
    <location>
        <begin position="440"/>
        <end position="527"/>
    </location>
</feature>
<dbReference type="PANTHER" id="PTHR16148">
    <property type="entry name" value="NF-KAPPA-B-REPRESSING FACTOR-RELATED"/>
    <property type="match status" value="1"/>
</dbReference>
<feature type="compositionally biased region" description="Polar residues" evidence="1">
    <location>
        <begin position="248"/>
        <end position="261"/>
    </location>
</feature>
<feature type="region of interest" description="Disordered" evidence="1">
    <location>
        <begin position="220"/>
        <end position="262"/>
    </location>
</feature>
<feature type="compositionally biased region" description="Polar residues" evidence="1">
    <location>
        <begin position="228"/>
        <end position="237"/>
    </location>
</feature>
<dbReference type="AlphaFoldDB" id="Q1K5T2"/>
<dbReference type="KEGG" id="ncr:NCU07218"/>
<sequence length="527" mass="60074">MWEPLSIMWGDPTPTTKRQTATGTLSTLPNDQTFAAMHETHHGQEPQYNVHPHSNGDLHCNPACKCQQRDPAEILAVGEKAWQTGEYYTNGQTVILNSKVRPKGPGVKHAQPNQCRLQQRYQQHQQQQWQQIPAVPIVPQQRPAVCSAPSLGLNQSQTWAQSQQPSWRFVDKPGHVDLTSNYYDIGNHASSNFNNILTSQSTQQPEKLKSDMGHSLDFSVDLTRSPPLENTTATASDRSAKGVGYHNQAPTSPLPETQTQHHASRGFVNVLDPKAYPAPLYHPRPLNGPQRYAARRMINKADKHLRLVSELMKEEEEEQEYGQENHESGDYEEDEFEHDNYKEEDYKQEKCPIVPRGTPPFSPPTFTSTPNTPQRPEEEEPELCDQKALNEVLGVYENTWMYKSKPAITAALYKYKRTRLDRSKYVLDCLMDMVQVNSDEFKPPTRPDKNNHNNHHHNNNHNDNNDNNNNNNNNNNMNDNNNNHNNMNDNNNNNNNMNDNNNNNTTTTTTTTTTTKRKRSDSKLVLG</sequence>
<evidence type="ECO:0000313" key="3">
    <source>
        <dbReference type="Proteomes" id="UP000001805"/>
    </source>
</evidence>
<evidence type="ECO:0000313" key="2">
    <source>
        <dbReference type="EMBL" id="EAA28207.2"/>
    </source>
</evidence>
<dbReference type="PANTHER" id="PTHR16148:SF14">
    <property type="entry name" value="MYND-TYPE DOMAIN-CONTAINING PROTEIN"/>
    <property type="match status" value="1"/>
</dbReference>
<feature type="compositionally biased region" description="Low complexity" evidence="1">
    <location>
        <begin position="461"/>
        <end position="514"/>
    </location>
</feature>
<dbReference type="GeneID" id="3873533"/>
<gene>
    <name evidence="2" type="ORF">NCU07218</name>
</gene>
<dbReference type="OrthoDB" id="10429845at2759"/>
<organism evidence="2 3">
    <name type="scientific">Neurospora crassa (strain ATCC 24698 / 74-OR23-1A / CBS 708.71 / DSM 1257 / FGSC 987)</name>
    <dbReference type="NCBI Taxonomy" id="367110"/>
    <lineage>
        <taxon>Eukaryota</taxon>
        <taxon>Fungi</taxon>
        <taxon>Dikarya</taxon>
        <taxon>Ascomycota</taxon>
        <taxon>Pezizomycotina</taxon>
        <taxon>Sordariomycetes</taxon>
        <taxon>Sordariomycetidae</taxon>
        <taxon>Sordariales</taxon>
        <taxon>Sordariaceae</taxon>
        <taxon>Neurospora</taxon>
    </lineage>
</organism>
<proteinExistence type="predicted"/>
<evidence type="ECO:0000256" key="1">
    <source>
        <dbReference type="SAM" id="MobiDB-lite"/>
    </source>
</evidence>
<keyword evidence="3" id="KW-1185">Reference proteome</keyword>
<feature type="region of interest" description="Disordered" evidence="1">
    <location>
        <begin position="1"/>
        <end position="25"/>
    </location>
</feature>
<dbReference type="PaxDb" id="5141-EFNCRP00000007263"/>
<dbReference type="RefSeq" id="XP_957443.2">
    <property type="nucleotide sequence ID" value="XM_952350.2"/>
</dbReference>
<feature type="compositionally biased region" description="Basic and acidic residues" evidence="1">
    <location>
        <begin position="338"/>
        <end position="350"/>
    </location>
</feature>
<dbReference type="EMBL" id="CM002240">
    <property type="protein sequence ID" value="EAA28207.2"/>
    <property type="molecule type" value="Genomic_DNA"/>
</dbReference>
<dbReference type="Proteomes" id="UP000001805">
    <property type="component" value="Chromosome 2, Linkage Group V"/>
</dbReference>
<reference evidence="2 3" key="1">
    <citation type="journal article" date="2003" name="Nature">
        <title>The genome sequence of the filamentous fungus Neurospora crassa.</title>
        <authorList>
            <person name="Galagan J.E."/>
            <person name="Calvo S.E."/>
            <person name="Borkovich K.A."/>
            <person name="Selker E.U."/>
            <person name="Read N.D."/>
            <person name="Jaffe D."/>
            <person name="FitzHugh W."/>
            <person name="Ma L.J."/>
            <person name="Smirnov S."/>
            <person name="Purcell S."/>
            <person name="Rehman B."/>
            <person name="Elkins T."/>
            <person name="Engels R."/>
            <person name="Wang S."/>
            <person name="Nielsen C.B."/>
            <person name="Butler J."/>
            <person name="Endrizzi M."/>
            <person name="Qui D."/>
            <person name="Ianakiev P."/>
            <person name="Bell-Pedersen D."/>
            <person name="Nelson M.A."/>
            <person name="Werner-Washburne M."/>
            <person name="Selitrennikoff C.P."/>
            <person name="Kinsey J.A."/>
            <person name="Braun E.L."/>
            <person name="Zelter A."/>
            <person name="Schulte U."/>
            <person name="Kothe G.O."/>
            <person name="Jedd G."/>
            <person name="Mewes W."/>
            <person name="Staben C."/>
            <person name="Marcotte E."/>
            <person name="Greenberg D."/>
            <person name="Roy A."/>
            <person name="Foley K."/>
            <person name="Naylor J."/>
            <person name="Stange-Thomann N."/>
            <person name="Barrett R."/>
            <person name="Gnerre S."/>
            <person name="Kamal M."/>
            <person name="Kamvysselis M."/>
            <person name="Mauceli E."/>
            <person name="Bielke C."/>
            <person name="Rudd S."/>
            <person name="Frishman D."/>
            <person name="Krystofova S."/>
            <person name="Rasmussen C."/>
            <person name="Metzenberg R.L."/>
            <person name="Perkins D.D."/>
            <person name="Kroken S."/>
            <person name="Cogoni C."/>
            <person name="Macino G."/>
            <person name="Catcheside D."/>
            <person name="Li W."/>
            <person name="Pratt R.J."/>
            <person name="Osmani S.A."/>
            <person name="DeSouza C.P."/>
            <person name="Glass L."/>
            <person name="Orbach M.J."/>
            <person name="Berglund J.A."/>
            <person name="Voelker R."/>
            <person name="Yarden O."/>
            <person name="Plamann M."/>
            <person name="Seiler S."/>
            <person name="Dunlap J."/>
            <person name="Radford A."/>
            <person name="Aramayo R."/>
            <person name="Natvig D.O."/>
            <person name="Alex L.A."/>
            <person name="Mannhaupt G."/>
            <person name="Ebbole D.J."/>
            <person name="Freitag M."/>
            <person name="Paulsen I."/>
            <person name="Sachs M.S."/>
            <person name="Lander E.S."/>
            <person name="Nusbaum C."/>
            <person name="Birren B."/>
        </authorList>
    </citation>
    <scope>NUCLEOTIDE SEQUENCE [LARGE SCALE GENOMIC DNA]</scope>
    <source>
        <strain evidence="3">ATCC 24698 / 74-OR23-1A / CBS 708.71 / DSM 1257 / FGSC 987</strain>
    </source>
</reference>
<feature type="compositionally biased region" description="Basic and acidic residues" evidence="1">
    <location>
        <begin position="440"/>
        <end position="451"/>
    </location>
</feature>
<dbReference type="VEuPathDB" id="FungiDB:NCU07218"/>
<feature type="compositionally biased region" description="Polar residues" evidence="1">
    <location>
        <begin position="13"/>
        <end position="25"/>
    </location>
</feature>
<name>Q1K5T2_NEUCR</name>
<accession>Q1K5T2</accession>
<dbReference type="InParanoid" id="Q1K5T2"/>
<feature type="region of interest" description="Disordered" evidence="1">
    <location>
        <begin position="313"/>
        <end position="383"/>
    </location>
</feature>
<protein>
    <submittedName>
        <fullName evidence="2">Uncharacterized protein</fullName>
    </submittedName>
</protein>